<name>A0A2H4ZP43_9EUKA</name>
<geneLocation type="plastid" evidence="2"/>
<keyword evidence="2" id="KW-0934">Plastid</keyword>
<reference evidence="2" key="1">
    <citation type="submission" date="2017-10" db="EMBL/GenBank/DDBJ databases">
        <title>Paulinella longichromatophora chromatophore genome.</title>
        <authorList>
            <person name="Lhee D."/>
            <person name="Yoon H.S."/>
        </authorList>
    </citation>
    <scope>NUCLEOTIDE SEQUENCE</scope>
</reference>
<proteinExistence type="predicted"/>
<dbReference type="InterPro" id="IPR000905">
    <property type="entry name" value="Gcp-like_dom"/>
</dbReference>
<gene>
    <name evidence="2" type="ORF">PLO_307</name>
</gene>
<dbReference type="NCBIfam" id="TIGR03725">
    <property type="entry name" value="T6A_YeaZ"/>
    <property type="match status" value="1"/>
</dbReference>
<organism evidence="2">
    <name type="scientific">Paulinella longichromatophora</name>
    <dbReference type="NCBI Taxonomy" id="1708747"/>
    <lineage>
        <taxon>Eukaryota</taxon>
        <taxon>Sar</taxon>
        <taxon>Rhizaria</taxon>
        <taxon>Cercozoa</taxon>
        <taxon>Imbricatea</taxon>
        <taxon>Silicofilosea</taxon>
        <taxon>Euglyphida</taxon>
        <taxon>Paulinellidae</taxon>
        <taxon>Paulinella</taxon>
    </lineage>
</organism>
<dbReference type="Gene3D" id="3.30.420.40">
    <property type="match status" value="1"/>
</dbReference>
<evidence type="ECO:0000313" key="2">
    <source>
        <dbReference type="EMBL" id="AUG32304.1"/>
    </source>
</evidence>
<dbReference type="SUPFAM" id="SSF53067">
    <property type="entry name" value="Actin-like ATPase domain"/>
    <property type="match status" value="1"/>
</dbReference>
<dbReference type="AlphaFoldDB" id="A0A2H4ZP43"/>
<protein>
    <recommendedName>
        <fullName evidence="1">Gcp-like domain-containing protein</fullName>
    </recommendedName>
</protein>
<dbReference type="InterPro" id="IPR043129">
    <property type="entry name" value="ATPase_NBD"/>
</dbReference>
<dbReference type="GO" id="GO:0002949">
    <property type="term" value="P:tRNA threonylcarbamoyladenosine modification"/>
    <property type="evidence" value="ECO:0007669"/>
    <property type="project" value="InterPro"/>
</dbReference>
<dbReference type="EMBL" id="MG264610">
    <property type="protein sequence ID" value="AUG32304.1"/>
    <property type="molecule type" value="Genomic_DNA"/>
</dbReference>
<dbReference type="Pfam" id="PF00814">
    <property type="entry name" value="TsaD"/>
    <property type="match status" value="1"/>
</dbReference>
<evidence type="ECO:0000259" key="1">
    <source>
        <dbReference type="Pfam" id="PF00814"/>
    </source>
</evidence>
<feature type="domain" description="Gcp-like" evidence="1">
    <location>
        <begin position="38"/>
        <end position="107"/>
    </location>
</feature>
<sequence length="212" mass="23575">MSLILALHSSSNVLGIASYCLGDKNENALKVASFPLRRRLSNDLLTCIESVIPAKNWKQLVRLAVATGPGGFTSTRLTVAVARILAQQLECPLDGVNSLFLAAHRFRTFAEPFIFERPFWLTQRLSPETIVAGCYIVDPLMIGGVRELVNPRLIRLNEVVQLEPRLNVQIEVEKDVVHLLRLSQIAMSNGSIAPWDKVTPLYLTSPLNKFSI</sequence>
<dbReference type="InterPro" id="IPR022496">
    <property type="entry name" value="T6A_TsaB"/>
</dbReference>
<accession>A0A2H4ZP43</accession>